<evidence type="ECO:0000313" key="3">
    <source>
        <dbReference type="Proteomes" id="UP000664303"/>
    </source>
</evidence>
<evidence type="ECO:0000313" key="2">
    <source>
        <dbReference type="EMBL" id="MBN7797658.1"/>
    </source>
</evidence>
<reference evidence="2" key="1">
    <citation type="submission" date="2021-02" db="EMBL/GenBank/DDBJ databases">
        <title>PHA producing bacteria isolated from coastal sediment in Guangdong, Shenzhen.</title>
        <authorList>
            <person name="Zheng W."/>
            <person name="Yu S."/>
            <person name="Huang Y."/>
        </authorList>
    </citation>
    <scope>NUCLEOTIDE SEQUENCE</scope>
    <source>
        <strain evidence="2">TN14-10</strain>
    </source>
</reference>
<evidence type="ECO:0000259" key="1">
    <source>
        <dbReference type="Pfam" id="PF00296"/>
    </source>
</evidence>
<dbReference type="EMBL" id="JAFKCZ010000009">
    <property type="protein sequence ID" value="MBN7797658.1"/>
    <property type="molecule type" value="Genomic_DNA"/>
</dbReference>
<dbReference type="InterPro" id="IPR011251">
    <property type="entry name" value="Luciferase-like_dom"/>
</dbReference>
<dbReference type="SUPFAM" id="SSF51679">
    <property type="entry name" value="Bacterial luciferase-like"/>
    <property type="match status" value="1"/>
</dbReference>
<keyword evidence="3" id="KW-1185">Reference proteome</keyword>
<feature type="domain" description="Luciferase-like" evidence="1">
    <location>
        <begin position="21"/>
        <end position="253"/>
    </location>
</feature>
<comment type="caution">
    <text evidence="2">The sequence shown here is derived from an EMBL/GenBank/DDBJ whole genome shotgun (WGS) entry which is preliminary data.</text>
</comment>
<dbReference type="PANTHER" id="PTHR30137:SF6">
    <property type="entry name" value="LUCIFERASE-LIKE MONOOXYGENASE"/>
    <property type="match status" value="1"/>
</dbReference>
<accession>A0A939IN27</accession>
<proteinExistence type="predicted"/>
<sequence>MPQLTMRFDLRLPHFLHCTPAEQYQAALDQAAWADRMGFSHIMVSEHHGAEDGYLPSPLVFLSAVAARTRCVRLMQAVLLMPLHHPLRVAEDVAVLDLISNGRVDLVLGLGYARQDFENFGVPLKGRGKYIEEGVEVLKAAWSGDWFEYQGRRVRVTPRPVQQPRPGILLGGNSRVAARRAARIADGFVPGNPEAFAHYREACAELGRETPQSGGGVGPAFLHIAENVEQAWEQILPHALHEANCYAQWEKEGGIVGLYNKPQTEDTLRENPEYRVVTPEECIELFRQLGPDGRAFVHPLMGGLDPQLAWSSLRLLEEKVLPAVR</sequence>
<dbReference type="RefSeq" id="WP_206561108.1">
    <property type="nucleotide sequence ID" value="NZ_JAFKCZ010000009.1"/>
</dbReference>
<dbReference type="InterPro" id="IPR050766">
    <property type="entry name" value="Bact_Lucif_Oxidored"/>
</dbReference>
<dbReference type="Pfam" id="PF00296">
    <property type="entry name" value="Bac_luciferase"/>
    <property type="match status" value="1"/>
</dbReference>
<dbReference type="Gene3D" id="3.20.20.30">
    <property type="entry name" value="Luciferase-like domain"/>
    <property type="match status" value="1"/>
</dbReference>
<dbReference type="PANTHER" id="PTHR30137">
    <property type="entry name" value="LUCIFERASE-LIKE MONOOXYGENASE"/>
    <property type="match status" value="1"/>
</dbReference>
<gene>
    <name evidence="2" type="ORF">JYP50_13690</name>
</gene>
<organism evidence="2 3">
    <name type="scientific">Parahaliea mediterranea</name>
    <dbReference type="NCBI Taxonomy" id="651086"/>
    <lineage>
        <taxon>Bacteria</taxon>
        <taxon>Pseudomonadati</taxon>
        <taxon>Pseudomonadota</taxon>
        <taxon>Gammaproteobacteria</taxon>
        <taxon>Cellvibrionales</taxon>
        <taxon>Halieaceae</taxon>
        <taxon>Parahaliea</taxon>
    </lineage>
</organism>
<dbReference type="GO" id="GO:0016705">
    <property type="term" value="F:oxidoreductase activity, acting on paired donors, with incorporation or reduction of molecular oxygen"/>
    <property type="evidence" value="ECO:0007669"/>
    <property type="project" value="InterPro"/>
</dbReference>
<protein>
    <submittedName>
        <fullName evidence="2">LLM class flavin-dependent oxidoreductase</fullName>
    </submittedName>
</protein>
<dbReference type="Proteomes" id="UP000664303">
    <property type="component" value="Unassembled WGS sequence"/>
</dbReference>
<dbReference type="AlphaFoldDB" id="A0A939IN27"/>
<dbReference type="InterPro" id="IPR036661">
    <property type="entry name" value="Luciferase-like_sf"/>
</dbReference>
<dbReference type="GO" id="GO:0005829">
    <property type="term" value="C:cytosol"/>
    <property type="evidence" value="ECO:0007669"/>
    <property type="project" value="TreeGrafter"/>
</dbReference>
<name>A0A939IN27_9GAMM</name>